<evidence type="ECO:0000313" key="2">
    <source>
        <dbReference type="Proteomes" id="UP001163603"/>
    </source>
</evidence>
<reference evidence="2" key="1">
    <citation type="journal article" date="2023" name="G3 (Bethesda)">
        <title>Genome assembly and association tests identify interacting loci associated with vigor, precocity, and sex in interspecific pistachio rootstocks.</title>
        <authorList>
            <person name="Palmer W."/>
            <person name="Jacygrad E."/>
            <person name="Sagayaradj S."/>
            <person name="Cavanaugh K."/>
            <person name="Han R."/>
            <person name="Bertier L."/>
            <person name="Beede B."/>
            <person name="Kafkas S."/>
            <person name="Golino D."/>
            <person name="Preece J."/>
            <person name="Michelmore R."/>
        </authorList>
    </citation>
    <scope>NUCLEOTIDE SEQUENCE [LARGE SCALE GENOMIC DNA]</scope>
</reference>
<sequence>MIANGLKEPAEGATENFVKEQSSESENRVYTFLAQGCTSFPVRGLIFEQIYASSTDNYPEESIHNTLEPRDRVARRASYWSSKGHSNPVVLETLIYKLARDLCVISEINMQPFHGIYI</sequence>
<comment type="caution">
    <text evidence="1">The sequence shown here is derived from an EMBL/GenBank/DDBJ whole genome shotgun (WGS) entry which is preliminary data.</text>
</comment>
<proteinExistence type="predicted"/>
<keyword evidence="2" id="KW-1185">Reference proteome</keyword>
<organism evidence="1 2">
    <name type="scientific">Pistacia integerrima</name>
    <dbReference type="NCBI Taxonomy" id="434235"/>
    <lineage>
        <taxon>Eukaryota</taxon>
        <taxon>Viridiplantae</taxon>
        <taxon>Streptophyta</taxon>
        <taxon>Embryophyta</taxon>
        <taxon>Tracheophyta</taxon>
        <taxon>Spermatophyta</taxon>
        <taxon>Magnoliopsida</taxon>
        <taxon>eudicotyledons</taxon>
        <taxon>Gunneridae</taxon>
        <taxon>Pentapetalae</taxon>
        <taxon>rosids</taxon>
        <taxon>malvids</taxon>
        <taxon>Sapindales</taxon>
        <taxon>Anacardiaceae</taxon>
        <taxon>Pistacia</taxon>
    </lineage>
</organism>
<accession>A0ACC0YN06</accession>
<evidence type="ECO:0000313" key="1">
    <source>
        <dbReference type="EMBL" id="KAJ0038806.1"/>
    </source>
</evidence>
<dbReference type="Proteomes" id="UP001163603">
    <property type="component" value="Chromosome 6"/>
</dbReference>
<protein>
    <submittedName>
        <fullName evidence="1">Uncharacterized protein</fullName>
    </submittedName>
</protein>
<name>A0ACC0YN06_9ROSI</name>
<gene>
    <name evidence="1" type="ORF">Pint_23089</name>
</gene>
<dbReference type="EMBL" id="CM047741">
    <property type="protein sequence ID" value="KAJ0038806.1"/>
    <property type="molecule type" value="Genomic_DNA"/>
</dbReference>